<dbReference type="EMBL" id="SJPN01000026">
    <property type="protein sequence ID" value="TWT89241.1"/>
    <property type="molecule type" value="Genomic_DNA"/>
</dbReference>
<keyword evidence="1" id="KW-0472">Membrane</keyword>
<proteinExistence type="predicted"/>
<comment type="caution">
    <text evidence="2">The sequence shown here is derived from an EMBL/GenBank/DDBJ whole genome shotgun (WGS) entry which is preliminary data.</text>
</comment>
<organism evidence="2 3">
    <name type="scientific">Stieleria varia</name>
    <dbReference type="NCBI Taxonomy" id="2528005"/>
    <lineage>
        <taxon>Bacteria</taxon>
        <taxon>Pseudomonadati</taxon>
        <taxon>Planctomycetota</taxon>
        <taxon>Planctomycetia</taxon>
        <taxon>Pirellulales</taxon>
        <taxon>Pirellulaceae</taxon>
        <taxon>Stieleria</taxon>
    </lineage>
</organism>
<keyword evidence="3" id="KW-1185">Reference proteome</keyword>
<accession>A0A5C5ZR17</accession>
<keyword evidence="1" id="KW-0812">Transmembrane</keyword>
<evidence type="ECO:0000313" key="2">
    <source>
        <dbReference type="EMBL" id="TWT89241.1"/>
    </source>
</evidence>
<name>A0A5C5ZR17_9BACT</name>
<protein>
    <submittedName>
        <fullName evidence="2">Uncharacterized protein</fullName>
    </submittedName>
</protein>
<sequence>MIGQQARLGDKVDIDLVGRVAAADIPNLIRFFGVFFPGIAFGLPAICGFKRRAVGTVQRVVAAVAVHEIDRRAAVQVVVVITAEDPVQTGDFLDVGLTIGTDG</sequence>
<evidence type="ECO:0000256" key="1">
    <source>
        <dbReference type="SAM" id="Phobius"/>
    </source>
</evidence>
<dbReference type="Proteomes" id="UP000320176">
    <property type="component" value="Unassembled WGS sequence"/>
</dbReference>
<gene>
    <name evidence="2" type="ORF">Pla52n_68750</name>
</gene>
<reference evidence="2 3" key="1">
    <citation type="submission" date="2019-02" db="EMBL/GenBank/DDBJ databases">
        <title>Deep-cultivation of Planctomycetes and their phenomic and genomic characterization uncovers novel biology.</title>
        <authorList>
            <person name="Wiegand S."/>
            <person name="Jogler M."/>
            <person name="Boedeker C."/>
            <person name="Pinto D."/>
            <person name="Vollmers J."/>
            <person name="Rivas-Marin E."/>
            <person name="Kohn T."/>
            <person name="Peeters S.H."/>
            <person name="Heuer A."/>
            <person name="Rast P."/>
            <person name="Oberbeckmann S."/>
            <person name="Bunk B."/>
            <person name="Jeske O."/>
            <person name="Meyerdierks A."/>
            <person name="Storesund J.E."/>
            <person name="Kallscheuer N."/>
            <person name="Luecker S."/>
            <person name="Lage O.M."/>
            <person name="Pohl T."/>
            <person name="Merkel B.J."/>
            <person name="Hornburger P."/>
            <person name="Mueller R.-W."/>
            <person name="Bruemmer F."/>
            <person name="Labrenz M."/>
            <person name="Spormann A.M."/>
            <person name="Op Den Camp H."/>
            <person name="Overmann J."/>
            <person name="Amann R."/>
            <person name="Jetten M.S.M."/>
            <person name="Mascher T."/>
            <person name="Medema M.H."/>
            <person name="Devos D.P."/>
            <person name="Kaster A.-K."/>
            <person name="Ovreas L."/>
            <person name="Rohde M."/>
            <person name="Galperin M.Y."/>
            <person name="Jogler C."/>
        </authorList>
    </citation>
    <scope>NUCLEOTIDE SEQUENCE [LARGE SCALE GENOMIC DNA]</scope>
    <source>
        <strain evidence="2 3">Pla52n</strain>
    </source>
</reference>
<dbReference type="AlphaFoldDB" id="A0A5C5ZR17"/>
<feature type="transmembrane region" description="Helical" evidence="1">
    <location>
        <begin position="28"/>
        <end position="49"/>
    </location>
</feature>
<evidence type="ECO:0000313" key="3">
    <source>
        <dbReference type="Proteomes" id="UP000320176"/>
    </source>
</evidence>
<keyword evidence="1" id="KW-1133">Transmembrane helix</keyword>